<protein>
    <submittedName>
        <fullName evidence="4">Probable F-box protein At2g36090</fullName>
    </submittedName>
</protein>
<evidence type="ECO:0000256" key="1">
    <source>
        <dbReference type="SAM" id="Phobius"/>
    </source>
</evidence>
<reference evidence="3" key="1">
    <citation type="journal article" date="2019" name="Toxins">
        <title>Detection of Abrin-Like and Prepropulchellin-Like Toxin Genes and Transcripts Using Whole Genome Sequencing and Full-Length Transcript Sequencing of Abrus precatorius.</title>
        <authorList>
            <person name="Hovde B.T."/>
            <person name="Daligault H.E."/>
            <person name="Hanschen E.R."/>
            <person name="Kunde Y.A."/>
            <person name="Johnson M.B."/>
            <person name="Starkenburg S.R."/>
            <person name="Johnson S.L."/>
        </authorList>
    </citation>
    <scope>NUCLEOTIDE SEQUENCE [LARGE SCALE GENOMIC DNA]</scope>
</reference>
<evidence type="ECO:0000259" key="2">
    <source>
        <dbReference type="Pfam" id="PF12937"/>
    </source>
</evidence>
<dbReference type="Gene3D" id="1.20.1280.50">
    <property type="match status" value="1"/>
</dbReference>
<reference evidence="4" key="2">
    <citation type="submission" date="2025-08" db="UniProtKB">
        <authorList>
            <consortium name="RefSeq"/>
        </authorList>
    </citation>
    <scope>IDENTIFICATION</scope>
    <source>
        <tissue evidence="4">Young leaves</tissue>
    </source>
</reference>
<dbReference type="KEGG" id="aprc:113860912"/>
<dbReference type="GeneID" id="113860912"/>
<evidence type="ECO:0000313" key="3">
    <source>
        <dbReference type="Proteomes" id="UP000694853"/>
    </source>
</evidence>
<accession>A0A8B8L128</accession>
<dbReference type="Proteomes" id="UP000694853">
    <property type="component" value="Unplaced"/>
</dbReference>
<dbReference type="InterPro" id="IPR001810">
    <property type="entry name" value="F-box_dom"/>
</dbReference>
<keyword evidence="1" id="KW-1133">Transmembrane helix</keyword>
<dbReference type="PANTHER" id="PTHR33736">
    <property type="entry name" value="F-BOX PROTEIN-RELATED"/>
    <property type="match status" value="1"/>
</dbReference>
<dbReference type="Pfam" id="PF12937">
    <property type="entry name" value="F-box-like"/>
    <property type="match status" value="1"/>
</dbReference>
<proteinExistence type="predicted"/>
<dbReference type="OrthoDB" id="671172at2759"/>
<gene>
    <name evidence="4" type="primary">LOC113860912</name>
</gene>
<dbReference type="SUPFAM" id="SSF81383">
    <property type="entry name" value="F-box domain"/>
    <property type="match status" value="1"/>
</dbReference>
<keyword evidence="1" id="KW-0472">Membrane</keyword>
<dbReference type="PANTHER" id="PTHR33736:SF13">
    <property type="entry name" value="OS11G0155100 PROTEIN"/>
    <property type="match status" value="1"/>
</dbReference>
<evidence type="ECO:0000313" key="4">
    <source>
        <dbReference type="RefSeq" id="XP_027349268.1"/>
    </source>
</evidence>
<sequence>MPSTCAKINTPNAADESGDATTISAVHPDVIQTHILTRLDGPALASVASACSEFHALSALDHLWANICHYTWPSTKAPRVSHIIATFPGASHSFFSDSFPVALAAAHGSCTDGAAPELISAVDLFHRQELVLSRMVETETESGWFRCSPFRVDLLEPKEAVPSVMKYPRSEEACDGLGEKLTLSWIVIDPKGKRAMNVSSGKPVSVRRHWLSGEVQMRFASLIDGGEKGSATEGVLCSMTVTCGGEMQVREVCLHMEDMDGMQLNGRDSLKILQRALEGKRGKLKNEKAGRHRYGEFINRKEERKEKKVKAERRLDMFCVAFLVLSFAALSVLFLF</sequence>
<feature type="transmembrane region" description="Helical" evidence="1">
    <location>
        <begin position="315"/>
        <end position="335"/>
    </location>
</feature>
<dbReference type="AlphaFoldDB" id="A0A8B8L128"/>
<organism evidence="3 4">
    <name type="scientific">Abrus precatorius</name>
    <name type="common">Indian licorice</name>
    <name type="synonym">Glycine abrus</name>
    <dbReference type="NCBI Taxonomy" id="3816"/>
    <lineage>
        <taxon>Eukaryota</taxon>
        <taxon>Viridiplantae</taxon>
        <taxon>Streptophyta</taxon>
        <taxon>Embryophyta</taxon>
        <taxon>Tracheophyta</taxon>
        <taxon>Spermatophyta</taxon>
        <taxon>Magnoliopsida</taxon>
        <taxon>eudicotyledons</taxon>
        <taxon>Gunneridae</taxon>
        <taxon>Pentapetalae</taxon>
        <taxon>rosids</taxon>
        <taxon>fabids</taxon>
        <taxon>Fabales</taxon>
        <taxon>Fabaceae</taxon>
        <taxon>Papilionoideae</taxon>
        <taxon>50 kb inversion clade</taxon>
        <taxon>NPAAA clade</taxon>
        <taxon>indigoferoid/millettioid clade</taxon>
        <taxon>Abreae</taxon>
        <taxon>Abrus</taxon>
    </lineage>
</organism>
<feature type="domain" description="F-box" evidence="2">
    <location>
        <begin position="28"/>
        <end position="68"/>
    </location>
</feature>
<dbReference type="InterPro" id="IPR036047">
    <property type="entry name" value="F-box-like_dom_sf"/>
</dbReference>
<keyword evidence="3" id="KW-1185">Reference proteome</keyword>
<dbReference type="InterPro" id="IPR045283">
    <property type="entry name" value="AT3G44326-like"/>
</dbReference>
<name>A0A8B8L128_ABRPR</name>
<keyword evidence="1" id="KW-0812">Transmembrane</keyword>
<dbReference type="RefSeq" id="XP_027349268.1">
    <property type="nucleotide sequence ID" value="XM_027493467.1"/>
</dbReference>